<keyword evidence="3" id="KW-1185">Reference proteome</keyword>
<gene>
    <name evidence="2" type="ORF">I4I82_22650</name>
</gene>
<protein>
    <submittedName>
        <fullName evidence="2">Alpha/beta fold hydrolase</fullName>
    </submittedName>
</protein>
<sequence length="251" mass="27537">MSQDTVRVPFPVHEVPVPDQSGLPRLEPVGREQDRPAALVLVLHGGRAHSRESGERKRLTYRRMVPFARALSRRGPAVHLLRYRYRGWNAPARDALRDAQWALGELAGRFPGVPVVLVGHSMGGRAALGAAAGSNVVAVCALAPWLDGSDPVHQLDGRTVLIAHGDRERWTDPGESFRYAVRAKERGVRICRFDVPGAGHFMIARSRVWHDLVTRFVLGVLHIEPEDPAIANALRQPPPNGLRAVLDGATT</sequence>
<evidence type="ECO:0000313" key="2">
    <source>
        <dbReference type="EMBL" id="MBW0130459.1"/>
    </source>
</evidence>
<dbReference type="EMBL" id="JADQDF010000001">
    <property type="protein sequence ID" value="MBW0130459.1"/>
    <property type="molecule type" value="Genomic_DNA"/>
</dbReference>
<dbReference type="InterPro" id="IPR000073">
    <property type="entry name" value="AB_hydrolase_1"/>
</dbReference>
<proteinExistence type="predicted"/>
<organism evidence="2 3">
    <name type="scientific">Pseudonocardia oceani</name>
    <dbReference type="NCBI Taxonomy" id="2792013"/>
    <lineage>
        <taxon>Bacteria</taxon>
        <taxon>Bacillati</taxon>
        <taxon>Actinomycetota</taxon>
        <taxon>Actinomycetes</taxon>
        <taxon>Pseudonocardiales</taxon>
        <taxon>Pseudonocardiaceae</taxon>
        <taxon>Pseudonocardia</taxon>
    </lineage>
</organism>
<keyword evidence="2" id="KW-0378">Hydrolase</keyword>
<dbReference type="Pfam" id="PF12697">
    <property type="entry name" value="Abhydrolase_6"/>
    <property type="match status" value="1"/>
</dbReference>
<name>A0ABS6UE48_9PSEU</name>
<evidence type="ECO:0000259" key="1">
    <source>
        <dbReference type="Pfam" id="PF12697"/>
    </source>
</evidence>
<evidence type="ECO:0000313" key="3">
    <source>
        <dbReference type="Proteomes" id="UP000694300"/>
    </source>
</evidence>
<accession>A0ABS6UE48</accession>
<comment type="caution">
    <text evidence="2">The sequence shown here is derived from an EMBL/GenBank/DDBJ whole genome shotgun (WGS) entry which is preliminary data.</text>
</comment>
<reference evidence="2 3" key="1">
    <citation type="submission" date="2020-11" db="EMBL/GenBank/DDBJ databases">
        <title>Pseudonocardia abyssalis sp. nov. and Pseudonocardia oceani sp. nov., description and phylogenomic analysis of two novel actinomycetes isolated from the deep Southern Ocean.</title>
        <authorList>
            <person name="Parra J."/>
        </authorList>
    </citation>
    <scope>NUCLEOTIDE SEQUENCE [LARGE SCALE GENOMIC DNA]</scope>
    <source>
        <strain evidence="3">KRD185</strain>
    </source>
</reference>
<dbReference type="GO" id="GO:0016787">
    <property type="term" value="F:hydrolase activity"/>
    <property type="evidence" value="ECO:0007669"/>
    <property type="project" value="UniProtKB-KW"/>
</dbReference>
<feature type="domain" description="AB hydrolase-1" evidence="1">
    <location>
        <begin position="40"/>
        <end position="238"/>
    </location>
</feature>
<dbReference type="Proteomes" id="UP000694300">
    <property type="component" value="Unassembled WGS sequence"/>
</dbReference>